<evidence type="ECO:0000313" key="2">
    <source>
        <dbReference type="Proteomes" id="UP000321089"/>
    </source>
</evidence>
<comment type="caution">
    <text evidence="1">The sequence shown here is derived from an EMBL/GenBank/DDBJ whole genome shotgun (WGS) entry which is preliminary data.</text>
</comment>
<dbReference type="AlphaFoldDB" id="A0A512TQ66"/>
<reference evidence="1 2" key="1">
    <citation type="submission" date="2019-07" db="EMBL/GenBank/DDBJ databases">
        <title>Whole genome shotgun sequence of Clostridium butyricum NBRC 3858.</title>
        <authorList>
            <person name="Hosoyama A."/>
            <person name="Uohara A."/>
            <person name="Ohji S."/>
            <person name="Ichikawa N."/>
        </authorList>
    </citation>
    <scope>NUCLEOTIDE SEQUENCE [LARGE SCALE GENOMIC DNA]</scope>
    <source>
        <strain evidence="1 2">NBRC 3858</strain>
    </source>
</reference>
<evidence type="ECO:0000313" key="1">
    <source>
        <dbReference type="EMBL" id="GEQ22243.1"/>
    </source>
</evidence>
<organism evidence="1 2">
    <name type="scientific">Clostridium butyricum</name>
    <dbReference type="NCBI Taxonomy" id="1492"/>
    <lineage>
        <taxon>Bacteria</taxon>
        <taxon>Bacillati</taxon>
        <taxon>Bacillota</taxon>
        <taxon>Clostridia</taxon>
        <taxon>Eubacteriales</taxon>
        <taxon>Clostridiaceae</taxon>
        <taxon>Clostridium</taxon>
    </lineage>
</organism>
<protein>
    <recommendedName>
        <fullName evidence="3">DUF4160 domain-containing protein</fullName>
    </recommendedName>
</protein>
<dbReference type="EMBL" id="BKBC01000044">
    <property type="protein sequence ID" value="GEQ22243.1"/>
    <property type="molecule type" value="Genomic_DNA"/>
</dbReference>
<dbReference type="Proteomes" id="UP000321089">
    <property type="component" value="Unassembled WGS sequence"/>
</dbReference>
<dbReference type="InterPro" id="IPR025427">
    <property type="entry name" value="DUF4160"/>
</dbReference>
<sequence length="86" mass="9944">MPTISMFYGVLIQMYNNNEHNPPHFHAIYGEFKATFNFDGEVIEGSFPKKKQKLIAAWAVLHEDELNANWQLAMSGETLYKIEPLK</sequence>
<gene>
    <name evidence="1" type="ORF">CBU02nite_27490</name>
</gene>
<proteinExistence type="predicted"/>
<evidence type="ECO:0008006" key="3">
    <source>
        <dbReference type="Google" id="ProtNLM"/>
    </source>
</evidence>
<dbReference type="Pfam" id="PF13711">
    <property type="entry name" value="DUF4160"/>
    <property type="match status" value="1"/>
</dbReference>
<accession>A0A512TQ66</accession>
<dbReference type="RefSeq" id="WP_058371754.1">
    <property type="nucleotide sequence ID" value="NZ_BKBC01000044.1"/>
</dbReference>
<name>A0A512TQ66_CLOBU</name>